<proteinExistence type="predicted"/>
<accession>A0ACC7LM37</accession>
<protein>
    <submittedName>
        <fullName evidence="1">Uncharacterized protein</fullName>
    </submittedName>
</protein>
<dbReference type="EMBL" id="JBHFPV010000002">
    <property type="protein sequence ID" value="MFH6604344.1"/>
    <property type="molecule type" value="Genomic_DNA"/>
</dbReference>
<comment type="caution">
    <text evidence="1">The sequence shown here is derived from an EMBL/GenBank/DDBJ whole genome shotgun (WGS) entry which is preliminary data.</text>
</comment>
<organism evidence="1 2">
    <name type="scientific">Meishania litoralis</name>
    <dbReference type="NCBI Taxonomy" id="3434685"/>
    <lineage>
        <taxon>Bacteria</taxon>
        <taxon>Pseudomonadati</taxon>
        <taxon>Bacteroidota</taxon>
        <taxon>Flavobacteriia</taxon>
        <taxon>Flavobacteriales</taxon>
        <taxon>Flavobacteriaceae</taxon>
        <taxon>Meishania</taxon>
    </lineage>
</organism>
<name>A0ACC7LM37_9FLAO</name>
<reference evidence="1" key="1">
    <citation type="submission" date="2024-09" db="EMBL/GenBank/DDBJ databases">
        <authorList>
            <person name="Liu J."/>
        </authorList>
    </citation>
    <scope>NUCLEOTIDE SEQUENCE</scope>
    <source>
        <strain evidence="1">NBU2967</strain>
    </source>
</reference>
<evidence type="ECO:0000313" key="1">
    <source>
        <dbReference type="EMBL" id="MFH6604344.1"/>
    </source>
</evidence>
<keyword evidence="2" id="KW-1185">Reference proteome</keyword>
<evidence type="ECO:0000313" key="2">
    <source>
        <dbReference type="Proteomes" id="UP001595191"/>
    </source>
</evidence>
<sequence length="58" mass="6713">MLRKLAELNDIPNIKLIPGMYRMNETNTPKVGNVLAINKLDFIPEAHCYLNIEKKELM</sequence>
<gene>
    <name evidence="1" type="ORF">ACEZ3G_12705</name>
</gene>
<dbReference type="Proteomes" id="UP001595191">
    <property type="component" value="Unassembled WGS sequence"/>
</dbReference>